<evidence type="ECO:0000313" key="2">
    <source>
        <dbReference type="EMBL" id="CUH62268.1"/>
    </source>
</evidence>
<dbReference type="RefSeq" id="WP_058124734.1">
    <property type="nucleotide sequence ID" value="NZ_CYRX01000033.1"/>
</dbReference>
<evidence type="ECO:0000256" key="1">
    <source>
        <dbReference type="SAM" id="Phobius"/>
    </source>
</evidence>
<dbReference type="Pfam" id="PF11902">
    <property type="entry name" value="DUF3422"/>
    <property type="match status" value="1"/>
</dbReference>
<proteinExistence type="predicted"/>
<dbReference type="AlphaFoldDB" id="A0A0P1F3S9"/>
<sequence>MSPLQDHPNRYALANELHARPFPSLRAPCQAAYLAIKQPREAANRDRAADRAHLLDLLDRYGTSHPAPEDTHFFGQIGRYHLKWESHTEFVTYTIFGDIPEGPAFDAGGFNVFPEDWLENAPGARITSCLIRVEERPDDETDISKQFDTWFVPESLAASNVLDESAVIATDFRIDTSGHMRMAAFVSPDTGMRRIGRVIQRLCEIETYKSMAMLCLPKARRLGAQLGDMDQTLSKLVEDMRNPDAQSVDTLDGLLEIASELETMLARSAFRFGARGAYEALVNQRIAVLREERYGGRQTFAEFMMRRFDPAMRTCVSVERRMETMAERARRAGDLLGTRVNVERSEQNQKLLESMDERAALQLRLQKTVEGLSVVAISYYALNLVGYMLYPVASPFGLSKEWVFGLAVVPVVILVWMMVARIRKSMES</sequence>
<gene>
    <name evidence="2" type="ORF">THS5294_03582</name>
</gene>
<protein>
    <recommendedName>
        <fullName evidence="4">DUF3422 domain-containing protein</fullName>
    </recommendedName>
</protein>
<organism evidence="2 3">
    <name type="scientific">Thalassobacter stenotrophicus</name>
    <dbReference type="NCBI Taxonomy" id="266809"/>
    <lineage>
        <taxon>Bacteria</taxon>
        <taxon>Pseudomonadati</taxon>
        <taxon>Pseudomonadota</taxon>
        <taxon>Alphaproteobacteria</taxon>
        <taxon>Rhodobacterales</taxon>
        <taxon>Roseobacteraceae</taxon>
        <taxon>Thalassobacter</taxon>
    </lineage>
</organism>
<accession>A0A0P1F3S9</accession>
<evidence type="ECO:0000313" key="3">
    <source>
        <dbReference type="Proteomes" id="UP000051298"/>
    </source>
</evidence>
<dbReference type="Proteomes" id="UP000051298">
    <property type="component" value="Unassembled WGS sequence"/>
</dbReference>
<name>A0A0P1F3S9_9RHOB</name>
<dbReference type="InterPro" id="IPR021830">
    <property type="entry name" value="DUF3422"/>
</dbReference>
<dbReference type="eggNOG" id="COG4949">
    <property type="taxonomic scope" value="Bacteria"/>
</dbReference>
<keyword evidence="1" id="KW-1133">Transmembrane helix</keyword>
<feature type="transmembrane region" description="Helical" evidence="1">
    <location>
        <begin position="402"/>
        <end position="420"/>
    </location>
</feature>
<reference evidence="2 3" key="1">
    <citation type="submission" date="2015-09" db="EMBL/GenBank/DDBJ databases">
        <authorList>
            <consortium name="Swine Surveillance"/>
        </authorList>
    </citation>
    <scope>NUCLEOTIDE SEQUENCE [LARGE SCALE GENOMIC DNA]</scope>
    <source>
        <strain evidence="2 3">CECT 5294</strain>
    </source>
</reference>
<evidence type="ECO:0008006" key="4">
    <source>
        <dbReference type="Google" id="ProtNLM"/>
    </source>
</evidence>
<keyword evidence="1" id="KW-0472">Membrane</keyword>
<feature type="transmembrane region" description="Helical" evidence="1">
    <location>
        <begin position="371"/>
        <end position="390"/>
    </location>
</feature>
<keyword evidence="1" id="KW-0812">Transmembrane</keyword>
<dbReference type="EMBL" id="CYRX01000033">
    <property type="protein sequence ID" value="CUH62268.1"/>
    <property type="molecule type" value="Genomic_DNA"/>
</dbReference>